<dbReference type="OrthoDB" id="7867010at2759"/>
<keyword evidence="3" id="KW-1185">Reference proteome</keyword>
<feature type="chain" id="PRO_5028249365" evidence="2">
    <location>
        <begin position="24"/>
        <end position="97"/>
    </location>
</feature>
<keyword evidence="1" id="KW-1133">Transmembrane helix</keyword>
<dbReference type="Proteomes" id="UP001652661">
    <property type="component" value="Chromosome 3R"/>
</dbReference>
<sequence length="97" mass="11349">MLLLSRSLFILFLSILWLGFVQPAPYEGSVKFALSLDRPSDLPELQYRLLQAQQEQDDLEVIRMQLMQLNLLKLLIALDVFILICVYFYGENREISK</sequence>
<proteinExistence type="predicted"/>
<gene>
    <name evidence="4" type="primary">LOC108083622</name>
</gene>
<evidence type="ECO:0000256" key="2">
    <source>
        <dbReference type="SAM" id="SignalP"/>
    </source>
</evidence>
<dbReference type="GeneID" id="108083622"/>
<dbReference type="OMA" id="WAYPLAD"/>
<protein>
    <submittedName>
        <fullName evidence="4">Uncharacterized protein</fullName>
    </submittedName>
</protein>
<keyword evidence="1" id="KW-0812">Transmembrane</keyword>
<evidence type="ECO:0000256" key="1">
    <source>
        <dbReference type="SAM" id="Phobius"/>
    </source>
</evidence>
<keyword evidence="1" id="KW-0472">Membrane</keyword>
<name>A0A6P4J0V7_DROKI</name>
<evidence type="ECO:0000313" key="3">
    <source>
        <dbReference type="Proteomes" id="UP001652661"/>
    </source>
</evidence>
<dbReference type="AlphaFoldDB" id="A0A6P4J0V7"/>
<accession>A0A6P4J0V7</accession>
<keyword evidence="2" id="KW-0732">Signal</keyword>
<evidence type="ECO:0000313" key="4">
    <source>
        <dbReference type="RefSeq" id="XP_017034982.1"/>
    </source>
</evidence>
<dbReference type="RefSeq" id="XP_017034982.1">
    <property type="nucleotide sequence ID" value="XM_017179493.2"/>
</dbReference>
<reference evidence="4" key="1">
    <citation type="submission" date="2025-08" db="UniProtKB">
        <authorList>
            <consortium name="RefSeq"/>
        </authorList>
    </citation>
    <scope>IDENTIFICATION</scope>
    <source>
        <strain evidence="4">14028-0561.14</strain>
        <tissue evidence="4">Whole fly</tissue>
    </source>
</reference>
<organism evidence="3 4">
    <name type="scientific">Drosophila kikkawai</name>
    <name type="common">Fruit fly</name>
    <dbReference type="NCBI Taxonomy" id="30033"/>
    <lineage>
        <taxon>Eukaryota</taxon>
        <taxon>Metazoa</taxon>
        <taxon>Ecdysozoa</taxon>
        <taxon>Arthropoda</taxon>
        <taxon>Hexapoda</taxon>
        <taxon>Insecta</taxon>
        <taxon>Pterygota</taxon>
        <taxon>Neoptera</taxon>
        <taxon>Endopterygota</taxon>
        <taxon>Diptera</taxon>
        <taxon>Brachycera</taxon>
        <taxon>Muscomorpha</taxon>
        <taxon>Ephydroidea</taxon>
        <taxon>Drosophilidae</taxon>
        <taxon>Drosophila</taxon>
        <taxon>Sophophora</taxon>
    </lineage>
</organism>
<feature type="transmembrane region" description="Helical" evidence="1">
    <location>
        <begin position="71"/>
        <end position="90"/>
    </location>
</feature>
<feature type="signal peptide" evidence="2">
    <location>
        <begin position="1"/>
        <end position="23"/>
    </location>
</feature>